<reference evidence="1" key="1">
    <citation type="journal article" date="2023" name="Mol. Phylogenet. Evol.">
        <title>Genome-scale phylogeny and comparative genomics of the fungal order Sordariales.</title>
        <authorList>
            <person name="Hensen N."/>
            <person name="Bonometti L."/>
            <person name="Westerberg I."/>
            <person name="Brannstrom I.O."/>
            <person name="Guillou S."/>
            <person name="Cros-Aarteil S."/>
            <person name="Calhoun S."/>
            <person name="Haridas S."/>
            <person name="Kuo A."/>
            <person name="Mondo S."/>
            <person name="Pangilinan J."/>
            <person name="Riley R."/>
            <person name="LaButti K."/>
            <person name="Andreopoulos B."/>
            <person name="Lipzen A."/>
            <person name="Chen C."/>
            <person name="Yan M."/>
            <person name="Daum C."/>
            <person name="Ng V."/>
            <person name="Clum A."/>
            <person name="Steindorff A."/>
            <person name="Ohm R.A."/>
            <person name="Martin F."/>
            <person name="Silar P."/>
            <person name="Natvig D.O."/>
            <person name="Lalanne C."/>
            <person name="Gautier V."/>
            <person name="Ament-Velasquez S.L."/>
            <person name="Kruys A."/>
            <person name="Hutchinson M.I."/>
            <person name="Powell A.J."/>
            <person name="Barry K."/>
            <person name="Miller A.N."/>
            <person name="Grigoriev I.V."/>
            <person name="Debuchy R."/>
            <person name="Gladieux P."/>
            <person name="Hiltunen Thoren M."/>
            <person name="Johannesson H."/>
        </authorList>
    </citation>
    <scope>NUCLEOTIDE SEQUENCE</scope>
    <source>
        <strain evidence="1">CBS 560.94</strain>
    </source>
</reference>
<accession>A0AAE0MVP0</accession>
<dbReference type="AlphaFoldDB" id="A0AAE0MVP0"/>
<keyword evidence="2" id="KW-1185">Reference proteome</keyword>
<sequence length="115" mass="13035">MDMGAGVFNRGLDDSAKNAAAVSRTVFIAFAIECTVPLTPSPAEWARHTLHKVWLALVNTFLRMELRKPPIPPTVPNVEERKRRAFADVDEFTVTTHERSLCKKTKAERERAWCL</sequence>
<dbReference type="RefSeq" id="XP_062686087.1">
    <property type="nucleotide sequence ID" value="XM_062827941.1"/>
</dbReference>
<organism evidence="1 2">
    <name type="scientific">Neurospora tetraspora</name>
    <dbReference type="NCBI Taxonomy" id="94610"/>
    <lineage>
        <taxon>Eukaryota</taxon>
        <taxon>Fungi</taxon>
        <taxon>Dikarya</taxon>
        <taxon>Ascomycota</taxon>
        <taxon>Pezizomycotina</taxon>
        <taxon>Sordariomycetes</taxon>
        <taxon>Sordariomycetidae</taxon>
        <taxon>Sordariales</taxon>
        <taxon>Sordariaceae</taxon>
        <taxon>Neurospora</taxon>
    </lineage>
</organism>
<dbReference type="Proteomes" id="UP001278500">
    <property type="component" value="Unassembled WGS sequence"/>
</dbReference>
<protein>
    <submittedName>
        <fullName evidence="1">Uncharacterized protein</fullName>
    </submittedName>
</protein>
<dbReference type="EMBL" id="JAUEPP010000001">
    <property type="protein sequence ID" value="KAK3354709.1"/>
    <property type="molecule type" value="Genomic_DNA"/>
</dbReference>
<reference evidence="1" key="2">
    <citation type="submission" date="2023-06" db="EMBL/GenBank/DDBJ databases">
        <authorList>
            <consortium name="Lawrence Berkeley National Laboratory"/>
            <person name="Haridas S."/>
            <person name="Hensen N."/>
            <person name="Bonometti L."/>
            <person name="Westerberg I."/>
            <person name="Brannstrom I.O."/>
            <person name="Guillou S."/>
            <person name="Cros-Aarteil S."/>
            <person name="Calhoun S."/>
            <person name="Kuo A."/>
            <person name="Mondo S."/>
            <person name="Pangilinan J."/>
            <person name="Riley R."/>
            <person name="Labutti K."/>
            <person name="Andreopoulos B."/>
            <person name="Lipzen A."/>
            <person name="Chen C."/>
            <person name="Yanf M."/>
            <person name="Daum C."/>
            <person name="Ng V."/>
            <person name="Clum A."/>
            <person name="Steindorff A."/>
            <person name="Ohm R."/>
            <person name="Martin F."/>
            <person name="Silar P."/>
            <person name="Natvig D."/>
            <person name="Lalanne C."/>
            <person name="Gautier V."/>
            <person name="Ament-Velasquez S.L."/>
            <person name="Kruys A."/>
            <person name="Hutchinson M.I."/>
            <person name="Powell A.J."/>
            <person name="Barry K."/>
            <person name="Miller A.N."/>
            <person name="Grigoriev I.V."/>
            <person name="Debuchy R."/>
            <person name="Gladieux P."/>
            <person name="Thoren M.H."/>
            <person name="Johannesson H."/>
        </authorList>
    </citation>
    <scope>NUCLEOTIDE SEQUENCE</scope>
    <source>
        <strain evidence="1">CBS 560.94</strain>
    </source>
</reference>
<dbReference type="GeneID" id="87865095"/>
<evidence type="ECO:0000313" key="2">
    <source>
        <dbReference type="Proteomes" id="UP001278500"/>
    </source>
</evidence>
<gene>
    <name evidence="1" type="ORF">B0H65DRAFT_504737</name>
</gene>
<comment type="caution">
    <text evidence="1">The sequence shown here is derived from an EMBL/GenBank/DDBJ whole genome shotgun (WGS) entry which is preliminary data.</text>
</comment>
<proteinExistence type="predicted"/>
<name>A0AAE0MVP0_9PEZI</name>
<evidence type="ECO:0000313" key="1">
    <source>
        <dbReference type="EMBL" id="KAK3354709.1"/>
    </source>
</evidence>